<evidence type="ECO:0000259" key="4">
    <source>
        <dbReference type="PROSITE" id="PS51118"/>
    </source>
</evidence>
<accession>A0ABR8YML6</accession>
<dbReference type="PANTHER" id="PTHR33204:SF37">
    <property type="entry name" value="HTH-TYPE TRANSCRIPTIONAL REGULATOR YODB"/>
    <property type="match status" value="1"/>
</dbReference>
<keyword evidence="6" id="KW-1185">Reference proteome</keyword>
<protein>
    <submittedName>
        <fullName evidence="5">Helix-turn-helix transcriptional regulator</fullName>
    </submittedName>
</protein>
<dbReference type="InterPro" id="IPR002577">
    <property type="entry name" value="HTH_HxlR"/>
</dbReference>
<organism evidence="5 6">
    <name type="scientific">Arthrobacter pullicola</name>
    <dbReference type="NCBI Taxonomy" id="2762224"/>
    <lineage>
        <taxon>Bacteria</taxon>
        <taxon>Bacillati</taxon>
        <taxon>Actinomycetota</taxon>
        <taxon>Actinomycetes</taxon>
        <taxon>Micrococcales</taxon>
        <taxon>Micrococcaceae</taxon>
        <taxon>Arthrobacter</taxon>
    </lineage>
</organism>
<dbReference type="InterPro" id="IPR036388">
    <property type="entry name" value="WH-like_DNA-bd_sf"/>
</dbReference>
<dbReference type="Pfam" id="PF01638">
    <property type="entry name" value="HxlR"/>
    <property type="match status" value="1"/>
</dbReference>
<evidence type="ECO:0000256" key="1">
    <source>
        <dbReference type="ARBA" id="ARBA00023015"/>
    </source>
</evidence>
<keyword evidence="3" id="KW-0804">Transcription</keyword>
<dbReference type="RefSeq" id="WP_191749215.1">
    <property type="nucleotide sequence ID" value="NZ_JACSQC010000010.1"/>
</dbReference>
<gene>
    <name evidence="5" type="ORF">H9638_16310</name>
</gene>
<name>A0ABR8YML6_9MICC</name>
<dbReference type="Proteomes" id="UP000652763">
    <property type="component" value="Unassembled WGS sequence"/>
</dbReference>
<dbReference type="PANTHER" id="PTHR33204">
    <property type="entry name" value="TRANSCRIPTIONAL REGULATOR, MARR FAMILY"/>
    <property type="match status" value="1"/>
</dbReference>
<dbReference type="Gene3D" id="1.10.10.10">
    <property type="entry name" value="Winged helix-like DNA-binding domain superfamily/Winged helix DNA-binding domain"/>
    <property type="match status" value="1"/>
</dbReference>
<comment type="caution">
    <text evidence="5">The sequence shown here is derived from an EMBL/GenBank/DDBJ whole genome shotgun (WGS) entry which is preliminary data.</text>
</comment>
<dbReference type="PROSITE" id="PS51118">
    <property type="entry name" value="HTH_HXLR"/>
    <property type="match status" value="1"/>
</dbReference>
<keyword evidence="1" id="KW-0805">Transcription regulation</keyword>
<dbReference type="SUPFAM" id="SSF46785">
    <property type="entry name" value="Winged helix' DNA-binding domain"/>
    <property type="match status" value="1"/>
</dbReference>
<keyword evidence="2" id="KW-0238">DNA-binding</keyword>
<evidence type="ECO:0000313" key="6">
    <source>
        <dbReference type="Proteomes" id="UP000652763"/>
    </source>
</evidence>
<evidence type="ECO:0000256" key="2">
    <source>
        <dbReference type="ARBA" id="ARBA00023125"/>
    </source>
</evidence>
<dbReference type="EMBL" id="JACSQC010000010">
    <property type="protein sequence ID" value="MBD8045372.1"/>
    <property type="molecule type" value="Genomic_DNA"/>
</dbReference>
<dbReference type="InterPro" id="IPR036390">
    <property type="entry name" value="WH_DNA-bd_sf"/>
</dbReference>
<evidence type="ECO:0000313" key="5">
    <source>
        <dbReference type="EMBL" id="MBD8045372.1"/>
    </source>
</evidence>
<sequence>MLQASEKPNRSTLSIPADCATRAVLGHVTNKWGTLILLALSEGTLRWNELRRALDGVSEKMLSQCLQALIADGFILREQRPTMPPHVEYSLTNLGQEVTELLVPLFERIARHTGELTDLTRPADGTPETRN</sequence>
<evidence type="ECO:0000256" key="3">
    <source>
        <dbReference type="ARBA" id="ARBA00023163"/>
    </source>
</evidence>
<reference evidence="5 6" key="1">
    <citation type="submission" date="2020-08" db="EMBL/GenBank/DDBJ databases">
        <title>A Genomic Blueprint of the Chicken Gut Microbiome.</title>
        <authorList>
            <person name="Gilroy R."/>
            <person name="Ravi A."/>
            <person name="Getino M."/>
            <person name="Pursley I."/>
            <person name="Horton D.L."/>
            <person name="Alikhan N.-F."/>
            <person name="Baker D."/>
            <person name="Gharbi K."/>
            <person name="Hall N."/>
            <person name="Watson M."/>
            <person name="Adriaenssens E.M."/>
            <person name="Foster-Nyarko E."/>
            <person name="Jarju S."/>
            <person name="Secka A."/>
            <person name="Antonio M."/>
            <person name="Oren A."/>
            <person name="Chaudhuri R."/>
            <person name="La Ragione R.M."/>
            <person name="Hildebrand F."/>
            <person name="Pallen M.J."/>
        </authorList>
    </citation>
    <scope>NUCLEOTIDE SEQUENCE [LARGE SCALE GENOMIC DNA]</scope>
    <source>
        <strain evidence="5 6">Sa2BUA2</strain>
    </source>
</reference>
<proteinExistence type="predicted"/>
<feature type="domain" description="HTH hxlR-type" evidence="4">
    <location>
        <begin position="19"/>
        <end position="117"/>
    </location>
</feature>